<protein>
    <recommendedName>
        <fullName evidence="3 9">Mediator of RNA polymerase II transcription subunit 16</fullName>
    </recommendedName>
    <alternativeName>
        <fullName evidence="8 9">Mediator complex subunit 16</fullName>
    </alternativeName>
</protein>
<dbReference type="Pfam" id="PF20719">
    <property type="entry name" value="Med16_C"/>
    <property type="match status" value="1"/>
</dbReference>
<evidence type="ECO:0000256" key="10">
    <source>
        <dbReference type="SAM" id="MobiDB-lite"/>
    </source>
</evidence>
<feature type="compositionally biased region" description="Polar residues" evidence="10">
    <location>
        <begin position="930"/>
        <end position="959"/>
    </location>
</feature>
<dbReference type="InterPro" id="IPR048339">
    <property type="entry name" value="Mediator_Med16_C"/>
</dbReference>
<sequence length="966" mass="107093">MPLIMEDSINVDDLFGEPSSLDLGLPSPVSTKGLAKRLDEMRLSGCCQKIAWSRQGCIAYVSQDGLRVNIRHLRCQPSVGKWVLSDETSSLPVTEAHGGLPLVHLLWNETGSELAVLDSSGRLSIYTITTALNQIAGQRQATFDPDDDGNQVVGIMWLNAQRSVHAFHQAAKRNGRWVYSPFRRRPVGPFHPANKPSLICVTRSGHIRLVYQNPDNKWAEISAELKNTGYSDKLLTHAAIVATPASIIIATHSLCRRICLYRVLITWDPAHWDPSQNKPGLPPQPFPVPSFRFVHCKVEMPCDVLSTNHNVGENTDGFQPYLYNLTRLEIIPGPLEIPAGSAAGPWIVAVFSSPLHAVPDEPGQQGPASVIVRWQLDTAPQALHPKFDEVVSKRNTNIQAKPKLELRRLEDIYLDRHVVSIDCIEYGNTVAVTHEDSSIAFYDQKTMTLLSGLQDTNTVTSLAQAGFHYPLESSTLYVGFSPNACVATVLDRDWQMQLRFMEHSFGAEDGRYDENKLSAALASLALTFCRGCGSDVNTDDILVIALRQLSPEAETTFVNEIYRALPINCNFTEEQDKLMNHAYIPRCLSLQAALGFKSRYKPRSLTSAIPWAILNLRHASMLFAFFFQYNRGAAPEPHDPDVLRMVFGNTKWALEFLHYILNGLFDLADDLENTFNNPEVFAQSVKSTASLPLVIVLSSMSRAFLRFICRGLRGIYAGYATTTTLSGDARVYYAEVCQTLDSSPVRIDVYEKFLAGVDSAVRHAYQAAAFGEAERPGPEKDLLVHARIQPVFIPAVAAILRQTIPALKPEIDRMAIYLGDYGWLGFGDDPRTEVYRRTRDVDVLKKVPLRRAITPAGHGNESANGEPARYHHNNAPASQMVRRRRCVRCCEVTGDTSFPRTLLAFRMVLKLGLLRSCLCGGMLTIEPGTGENTGNQAQSQIGNGHAQPSSTHQHSNPSRTPAMVNV</sequence>
<dbReference type="InterPro" id="IPR048338">
    <property type="entry name" value="Mediator_Med16"/>
</dbReference>
<accession>A0A507QY06</accession>
<dbReference type="InterPro" id="IPR021665">
    <property type="entry name" value="Mediator_Med16_N"/>
</dbReference>
<evidence type="ECO:0000256" key="5">
    <source>
        <dbReference type="ARBA" id="ARBA00023159"/>
    </source>
</evidence>
<evidence type="ECO:0000259" key="12">
    <source>
        <dbReference type="Pfam" id="PF20719"/>
    </source>
</evidence>
<dbReference type="GO" id="GO:0045893">
    <property type="term" value="P:positive regulation of DNA-templated transcription"/>
    <property type="evidence" value="ECO:0007669"/>
    <property type="project" value="TreeGrafter"/>
</dbReference>
<dbReference type="Proteomes" id="UP000319663">
    <property type="component" value="Unassembled WGS sequence"/>
</dbReference>
<feature type="domain" description="Mediator complex subunit Med16 N-terminal" evidence="11">
    <location>
        <begin position="140"/>
        <end position="470"/>
    </location>
</feature>
<dbReference type="STRING" id="5098.A0A507QY06"/>
<keyword evidence="4 9" id="KW-0805">Transcription regulation</keyword>
<evidence type="ECO:0000256" key="1">
    <source>
        <dbReference type="ARBA" id="ARBA00004123"/>
    </source>
</evidence>
<evidence type="ECO:0000256" key="4">
    <source>
        <dbReference type="ARBA" id="ARBA00023015"/>
    </source>
</evidence>
<comment type="function">
    <text evidence="9">Component of the Mediator complex, a coactivator involved in the regulated transcription of nearly all RNA polymerase II-dependent genes. Mediator functions as a bridge to convey information from gene-specific regulatory proteins to the basal RNA polymerase II transcription machinery. Mediator is recruited to promoters by direct interactions with regulatory proteins and serves as a scaffold for the assembly of a functional preinitiation complex with RNA polymerase II and the general transcription factors.</text>
</comment>
<keyword evidence="5 9" id="KW-0010">Activator</keyword>
<evidence type="ECO:0000256" key="6">
    <source>
        <dbReference type="ARBA" id="ARBA00023163"/>
    </source>
</evidence>
<evidence type="ECO:0000256" key="3">
    <source>
        <dbReference type="ARBA" id="ARBA00019614"/>
    </source>
</evidence>
<organism evidence="13 14">
    <name type="scientific">Monascus purpureus</name>
    <name type="common">Red mold</name>
    <name type="synonym">Monascus anka</name>
    <dbReference type="NCBI Taxonomy" id="5098"/>
    <lineage>
        <taxon>Eukaryota</taxon>
        <taxon>Fungi</taxon>
        <taxon>Dikarya</taxon>
        <taxon>Ascomycota</taxon>
        <taxon>Pezizomycotina</taxon>
        <taxon>Eurotiomycetes</taxon>
        <taxon>Eurotiomycetidae</taxon>
        <taxon>Eurotiales</taxon>
        <taxon>Aspergillaceae</taxon>
        <taxon>Monascus</taxon>
    </lineage>
</organism>
<dbReference type="EMBL" id="VIFY01000060">
    <property type="protein sequence ID" value="TQB72653.1"/>
    <property type="molecule type" value="Genomic_DNA"/>
</dbReference>
<evidence type="ECO:0000256" key="9">
    <source>
        <dbReference type="RuleBase" id="RU364149"/>
    </source>
</evidence>
<evidence type="ECO:0000256" key="7">
    <source>
        <dbReference type="ARBA" id="ARBA00023242"/>
    </source>
</evidence>
<keyword evidence="7 9" id="KW-0539">Nucleus</keyword>
<dbReference type="InterPro" id="IPR036322">
    <property type="entry name" value="WD40_repeat_dom_sf"/>
</dbReference>
<comment type="similarity">
    <text evidence="2 9">Belongs to the Mediator complex subunit 16 family.</text>
</comment>
<keyword evidence="6 9" id="KW-0804">Transcription</keyword>
<gene>
    <name evidence="13" type="primary">SIN4</name>
    <name evidence="9" type="synonym">MED16</name>
    <name evidence="13" type="ORF">MPDQ_006696</name>
</gene>
<comment type="subunit">
    <text evidence="9">Component of the Mediator complex.</text>
</comment>
<dbReference type="SUPFAM" id="SSF50978">
    <property type="entry name" value="WD40 repeat-like"/>
    <property type="match status" value="1"/>
</dbReference>
<keyword evidence="14" id="KW-1185">Reference proteome</keyword>
<evidence type="ECO:0000259" key="11">
    <source>
        <dbReference type="Pfam" id="PF11635"/>
    </source>
</evidence>
<evidence type="ECO:0000256" key="8">
    <source>
        <dbReference type="ARBA" id="ARBA00032015"/>
    </source>
</evidence>
<dbReference type="OrthoDB" id="4139168at2759"/>
<comment type="caution">
    <text evidence="13">The sequence shown here is derived from an EMBL/GenBank/DDBJ whole genome shotgun (WGS) entry which is preliminary data.</text>
</comment>
<dbReference type="PANTHER" id="PTHR13224">
    <property type="entry name" value="THYROID HORMONE RECEPTOR-ASSOCIATED PROTEIN-RELATED"/>
    <property type="match status" value="1"/>
</dbReference>
<dbReference type="AlphaFoldDB" id="A0A507QY06"/>
<dbReference type="PANTHER" id="PTHR13224:SF6">
    <property type="entry name" value="MEDIATOR OF RNA POLYMERASE II TRANSCRIPTION SUBUNIT 16"/>
    <property type="match status" value="1"/>
</dbReference>
<dbReference type="GO" id="GO:0016592">
    <property type="term" value="C:mediator complex"/>
    <property type="evidence" value="ECO:0007669"/>
    <property type="project" value="InterPro"/>
</dbReference>
<evidence type="ECO:0000256" key="2">
    <source>
        <dbReference type="ARBA" id="ARBA00006543"/>
    </source>
</evidence>
<feature type="domain" description="Mediator complex subunit 16 C-terminal" evidence="12">
    <location>
        <begin position="802"/>
        <end position="924"/>
    </location>
</feature>
<evidence type="ECO:0000313" key="14">
    <source>
        <dbReference type="Proteomes" id="UP000319663"/>
    </source>
</evidence>
<dbReference type="Pfam" id="PF11635">
    <property type="entry name" value="Med16_N"/>
    <property type="match status" value="1"/>
</dbReference>
<evidence type="ECO:0000313" key="13">
    <source>
        <dbReference type="EMBL" id="TQB72653.1"/>
    </source>
</evidence>
<proteinExistence type="inferred from homology"/>
<comment type="subcellular location">
    <subcellularLocation>
        <location evidence="1 9">Nucleus</location>
    </subcellularLocation>
</comment>
<reference evidence="13 14" key="1">
    <citation type="submission" date="2019-06" db="EMBL/GenBank/DDBJ databases">
        <title>Wine fermentation using esterase from Monascus purpureus.</title>
        <authorList>
            <person name="Geng C."/>
            <person name="Zhang Y."/>
        </authorList>
    </citation>
    <scope>NUCLEOTIDE SEQUENCE [LARGE SCALE GENOMIC DNA]</scope>
    <source>
        <strain evidence="13">HQ1</strain>
    </source>
</reference>
<feature type="region of interest" description="Disordered" evidence="10">
    <location>
        <begin position="930"/>
        <end position="966"/>
    </location>
</feature>
<name>A0A507QY06_MONPU</name>